<evidence type="ECO:0000313" key="2">
    <source>
        <dbReference type="Proteomes" id="UP001374584"/>
    </source>
</evidence>
<sequence>MQDDDGWQRLTVRQRGSSTVMKCAAISGGSSVERSEDAKELLELGGVVELCWGERLEWLEVQTVERGGYVSAWCRVLCWVVVGLVRGFDGAAAAGVAVGGARVEELVAVMSVCE</sequence>
<protein>
    <submittedName>
        <fullName evidence="1">Uncharacterized protein</fullName>
    </submittedName>
</protein>
<comment type="caution">
    <text evidence="1">The sequence shown here is derived from an EMBL/GenBank/DDBJ whole genome shotgun (WGS) entry which is preliminary data.</text>
</comment>
<proteinExistence type="predicted"/>
<gene>
    <name evidence="1" type="ORF">VNO80_00342</name>
</gene>
<dbReference type="AlphaFoldDB" id="A0AAN9NYL4"/>
<organism evidence="1 2">
    <name type="scientific">Phaseolus coccineus</name>
    <name type="common">Scarlet runner bean</name>
    <name type="synonym">Phaseolus multiflorus</name>
    <dbReference type="NCBI Taxonomy" id="3886"/>
    <lineage>
        <taxon>Eukaryota</taxon>
        <taxon>Viridiplantae</taxon>
        <taxon>Streptophyta</taxon>
        <taxon>Embryophyta</taxon>
        <taxon>Tracheophyta</taxon>
        <taxon>Spermatophyta</taxon>
        <taxon>Magnoliopsida</taxon>
        <taxon>eudicotyledons</taxon>
        <taxon>Gunneridae</taxon>
        <taxon>Pentapetalae</taxon>
        <taxon>rosids</taxon>
        <taxon>fabids</taxon>
        <taxon>Fabales</taxon>
        <taxon>Fabaceae</taxon>
        <taxon>Papilionoideae</taxon>
        <taxon>50 kb inversion clade</taxon>
        <taxon>NPAAA clade</taxon>
        <taxon>indigoferoid/millettioid clade</taxon>
        <taxon>Phaseoleae</taxon>
        <taxon>Phaseolus</taxon>
    </lineage>
</organism>
<accession>A0AAN9NYL4</accession>
<dbReference type="EMBL" id="JAYMYR010000001">
    <property type="protein sequence ID" value="KAK7381795.1"/>
    <property type="molecule type" value="Genomic_DNA"/>
</dbReference>
<evidence type="ECO:0000313" key="1">
    <source>
        <dbReference type="EMBL" id="KAK7381795.1"/>
    </source>
</evidence>
<name>A0AAN9NYL4_PHACN</name>
<keyword evidence="2" id="KW-1185">Reference proteome</keyword>
<reference evidence="1 2" key="1">
    <citation type="submission" date="2024-01" db="EMBL/GenBank/DDBJ databases">
        <title>The genomes of 5 underutilized Papilionoideae crops provide insights into root nodulation and disease resistanc.</title>
        <authorList>
            <person name="Jiang F."/>
        </authorList>
    </citation>
    <scope>NUCLEOTIDE SEQUENCE [LARGE SCALE GENOMIC DNA]</scope>
    <source>
        <strain evidence="1">JINMINGXINNONG_FW02</strain>
        <tissue evidence="1">Leaves</tissue>
    </source>
</reference>
<dbReference type="Proteomes" id="UP001374584">
    <property type="component" value="Unassembled WGS sequence"/>
</dbReference>